<dbReference type="AlphaFoldDB" id="A0A8J8P8G1"/>
<keyword evidence="2" id="KW-1185">Reference proteome</keyword>
<dbReference type="InterPro" id="IPR013783">
    <property type="entry name" value="Ig-like_fold"/>
</dbReference>
<dbReference type="EMBL" id="RRYP01000201">
    <property type="protein sequence ID" value="TNV87839.1"/>
    <property type="molecule type" value="Genomic_DNA"/>
</dbReference>
<evidence type="ECO:0000313" key="1">
    <source>
        <dbReference type="EMBL" id="TNV87839.1"/>
    </source>
</evidence>
<gene>
    <name evidence="1" type="ORF">FGO68_gene510</name>
</gene>
<name>A0A8J8P8G1_HALGN</name>
<accession>A0A8J8P8G1</accession>
<evidence type="ECO:0000313" key="2">
    <source>
        <dbReference type="Proteomes" id="UP000785679"/>
    </source>
</evidence>
<proteinExistence type="predicted"/>
<comment type="caution">
    <text evidence="1">The sequence shown here is derived from an EMBL/GenBank/DDBJ whole genome shotgun (WGS) entry which is preliminary data.</text>
</comment>
<dbReference type="Proteomes" id="UP000785679">
    <property type="component" value="Unassembled WGS sequence"/>
</dbReference>
<organism evidence="1 2">
    <name type="scientific">Halteria grandinella</name>
    <dbReference type="NCBI Taxonomy" id="5974"/>
    <lineage>
        <taxon>Eukaryota</taxon>
        <taxon>Sar</taxon>
        <taxon>Alveolata</taxon>
        <taxon>Ciliophora</taxon>
        <taxon>Intramacronucleata</taxon>
        <taxon>Spirotrichea</taxon>
        <taxon>Stichotrichia</taxon>
        <taxon>Sporadotrichida</taxon>
        <taxon>Halteriidae</taxon>
        <taxon>Halteria</taxon>
    </lineage>
</organism>
<sequence length="1187" mass="126800">MTVTILPTLPPVITNSALTKVTIIGGESSQTRTFTATDPQSFTLTGSGVGTLPSFVTYSNFQFTIAPGPNEPSAIVTIQYKASNPYISSAPEQFQVEVIFNDPPVQTAGISDFSISVGQQITKSISANDPQGRTVTLTMSNTLPSYITIPGTFQFLFKPLLTQGNSTFTGTYSLSDGIKTTTGLTFKVTVVNDEPVVTPIADFSISAGSPSVTKSIVAVDPEGATLTATSVSISHTFITRSGFTFTIAPPLNTVALTATVSYKIYDGVNTVGPFQFIVTVINNPPNIDQNIADFTIHVGSGPIQKSIQVSDLEGATVSVSLFQTFSFISLNAYQFTFNPLLTQGNSTVTVEYKISDGVHYVGWTSFIVTVVNDQPVVTPIADFSISAGSPSVAKTVIATDPEGGTVQFASGSVTISHSSFISRSGMTFTINPPINTAATVATVRYSVSDGVNTVGLYTLLITVINEPPTLDQNIPDFTVYVGSGPITKSILASDPEGATVVLTDLTTGLPTFITRTGLTFSFNPSYSSGNSTIPIQYQLYDGVQHIGPFTFTVKVENRVPVINTPTQDISMAVGTGPITNVINAADPDGKILTLTLTTSYPSFVTVSGLVFTINPPKTQSSGTTTITFTLSDGINTLPASTFTITLINSPPVWTEVLIDQQCTVGSICNYGPGFNDPEGGTVTMTFTKPSWVTATVSNGFKIQPPYSVSPGFYDVMNIILSDGVNAIAPVQFKVEVINTPPVSQTLADLTVTVGQTSSYSVLPSSDPEGNTLQIRVYYLDLSYSSFDSTTLKILFAPPLYQAEEVRTIEVEYFDGALRTSNTFKLTILNAPALFMPNLTEQNLTETFSSTYTLPIPFDPEGNAVSFQFINVLDLPSFATWNDLSKSLSFSPLPADVGKNFSCKFNLSDGAQMSQYLLNITVRALPKVNGNFANMVNSLSNLGPPYFTTGPSISLKAGTKLSYELPNIADPDNDPMEIPIITLGPISPFSKLGSATKIELAPEVKDIGTYKIKVLLKDKNPVSVSSKEYSITVEVLPIEGTQSSTIVVDNTTSSSGSHTNLSSQIKFTPTKVSLQLAKGKINNDGYLTLKFVPRLNNNVLASRMQAGPFLVTLVEPSWNGNSPTSKLVKEALSKDRTTGTSLKYNVTEVTLTQAKLQLDLGVIASLPSSSVILYINNLFSKTTMSLWK</sequence>
<reference evidence="1" key="1">
    <citation type="submission" date="2019-06" db="EMBL/GenBank/DDBJ databases">
        <authorList>
            <person name="Zheng W."/>
        </authorList>
    </citation>
    <scope>NUCLEOTIDE SEQUENCE</scope>
    <source>
        <strain evidence="1">QDHG01</strain>
    </source>
</reference>
<dbReference type="Gene3D" id="2.60.40.10">
    <property type="entry name" value="Immunoglobulins"/>
    <property type="match status" value="1"/>
</dbReference>
<protein>
    <submittedName>
        <fullName evidence="1">Uncharacterized protein</fullName>
    </submittedName>
</protein>